<dbReference type="AlphaFoldDB" id="A0A9D4LUY0"/>
<keyword evidence="2" id="KW-1185">Reference proteome</keyword>
<comment type="caution">
    <text evidence="1">The sequence shown here is derived from an EMBL/GenBank/DDBJ whole genome shotgun (WGS) entry which is preliminary data.</text>
</comment>
<dbReference type="Proteomes" id="UP000828390">
    <property type="component" value="Unassembled WGS sequence"/>
</dbReference>
<name>A0A9D4LUY0_DREPO</name>
<evidence type="ECO:0000313" key="2">
    <source>
        <dbReference type="Proteomes" id="UP000828390"/>
    </source>
</evidence>
<reference evidence="1" key="1">
    <citation type="journal article" date="2019" name="bioRxiv">
        <title>The Genome of the Zebra Mussel, Dreissena polymorpha: A Resource for Invasive Species Research.</title>
        <authorList>
            <person name="McCartney M.A."/>
            <person name="Auch B."/>
            <person name="Kono T."/>
            <person name="Mallez S."/>
            <person name="Zhang Y."/>
            <person name="Obille A."/>
            <person name="Becker A."/>
            <person name="Abrahante J.E."/>
            <person name="Garbe J."/>
            <person name="Badalamenti J.P."/>
            <person name="Herman A."/>
            <person name="Mangelson H."/>
            <person name="Liachko I."/>
            <person name="Sullivan S."/>
            <person name="Sone E.D."/>
            <person name="Koren S."/>
            <person name="Silverstein K.A.T."/>
            <person name="Beckman K.B."/>
            <person name="Gohl D.M."/>
        </authorList>
    </citation>
    <scope>NUCLEOTIDE SEQUENCE</scope>
    <source>
        <strain evidence="1">Duluth1</strain>
        <tissue evidence="1">Whole animal</tissue>
    </source>
</reference>
<accession>A0A9D4LUY0</accession>
<evidence type="ECO:0000313" key="1">
    <source>
        <dbReference type="EMBL" id="KAH3865522.1"/>
    </source>
</evidence>
<gene>
    <name evidence="1" type="ORF">DPMN_028562</name>
</gene>
<organism evidence="1 2">
    <name type="scientific">Dreissena polymorpha</name>
    <name type="common">Zebra mussel</name>
    <name type="synonym">Mytilus polymorpha</name>
    <dbReference type="NCBI Taxonomy" id="45954"/>
    <lineage>
        <taxon>Eukaryota</taxon>
        <taxon>Metazoa</taxon>
        <taxon>Spiralia</taxon>
        <taxon>Lophotrochozoa</taxon>
        <taxon>Mollusca</taxon>
        <taxon>Bivalvia</taxon>
        <taxon>Autobranchia</taxon>
        <taxon>Heteroconchia</taxon>
        <taxon>Euheterodonta</taxon>
        <taxon>Imparidentia</taxon>
        <taxon>Neoheterodontei</taxon>
        <taxon>Myida</taxon>
        <taxon>Dreissenoidea</taxon>
        <taxon>Dreissenidae</taxon>
        <taxon>Dreissena</taxon>
    </lineage>
</organism>
<proteinExistence type="predicted"/>
<sequence>MTDSQRRLNRVSLTVCDGAKHSQTVYYGKNDGARQSRTQSVTVSDTLRASTTVLDRLVDSL</sequence>
<protein>
    <submittedName>
        <fullName evidence="1">Uncharacterized protein</fullName>
    </submittedName>
</protein>
<dbReference type="EMBL" id="JAIWYP010000002">
    <property type="protein sequence ID" value="KAH3865522.1"/>
    <property type="molecule type" value="Genomic_DNA"/>
</dbReference>
<reference evidence="1" key="2">
    <citation type="submission" date="2020-11" db="EMBL/GenBank/DDBJ databases">
        <authorList>
            <person name="McCartney M.A."/>
            <person name="Auch B."/>
            <person name="Kono T."/>
            <person name="Mallez S."/>
            <person name="Becker A."/>
            <person name="Gohl D.M."/>
            <person name="Silverstein K.A.T."/>
            <person name="Koren S."/>
            <person name="Bechman K.B."/>
            <person name="Herman A."/>
            <person name="Abrahante J.E."/>
            <person name="Garbe J."/>
        </authorList>
    </citation>
    <scope>NUCLEOTIDE SEQUENCE</scope>
    <source>
        <strain evidence="1">Duluth1</strain>
        <tissue evidence="1">Whole animal</tissue>
    </source>
</reference>